<protein>
    <submittedName>
        <fullName evidence="2">Uncharacterized protein</fullName>
    </submittedName>
</protein>
<gene>
    <name evidence="2" type="ORF">GS399_06855</name>
</gene>
<comment type="caution">
    <text evidence="2">The sequence shown here is derived from an EMBL/GenBank/DDBJ whole genome shotgun (WGS) entry which is preliminary data.</text>
</comment>
<name>A0A7K1Y9G5_9SPHI</name>
<dbReference type="AlphaFoldDB" id="A0A7K1Y9G5"/>
<proteinExistence type="predicted"/>
<dbReference type="Proteomes" id="UP000466586">
    <property type="component" value="Unassembled WGS sequence"/>
</dbReference>
<dbReference type="EMBL" id="WVHT01000002">
    <property type="protein sequence ID" value="MXV50688.1"/>
    <property type="molecule type" value="Genomic_DNA"/>
</dbReference>
<evidence type="ECO:0000313" key="2">
    <source>
        <dbReference type="EMBL" id="MXV50688.1"/>
    </source>
</evidence>
<feature type="region of interest" description="Disordered" evidence="1">
    <location>
        <begin position="1"/>
        <end position="49"/>
    </location>
</feature>
<feature type="compositionally biased region" description="Basic and acidic residues" evidence="1">
    <location>
        <begin position="1"/>
        <end position="28"/>
    </location>
</feature>
<dbReference type="RefSeq" id="WP_160843846.1">
    <property type="nucleotide sequence ID" value="NZ_WVHT01000002.1"/>
</dbReference>
<accession>A0A7K1Y9G5</accession>
<evidence type="ECO:0000256" key="1">
    <source>
        <dbReference type="SAM" id="MobiDB-lite"/>
    </source>
</evidence>
<organism evidence="2 3">
    <name type="scientific">Hufsiella arboris</name>
    <dbReference type="NCBI Taxonomy" id="2695275"/>
    <lineage>
        <taxon>Bacteria</taxon>
        <taxon>Pseudomonadati</taxon>
        <taxon>Bacteroidota</taxon>
        <taxon>Sphingobacteriia</taxon>
        <taxon>Sphingobacteriales</taxon>
        <taxon>Sphingobacteriaceae</taxon>
        <taxon>Hufsiella</taxon>
    </lineage>
</organism>
<reference evidence="2 3" key="1">
    <citation type="submission" date="2019-11" db="EMBL/GenBank/DDBJ databases">
        <title>Pedobacter sp. HMF7647 Genome sequencing and assembly.</title>
        <authorList>
            <person name="Kang H."/>
            <person name="Kim H."/>
            <person name="Joh K."/>
        </authorList>
    </citation>
    <scope>NUCLEOTIDE SEQUENCE [LARGE SCALE GENOMIC DNA]</scope>
    <source>
        <strain evidence="2 3">HMF7647</strain>
    </source>
</reference>
<evidence type="ECO:0000313" key="3">
    <source>
        <dbReference type="Proteomes" id="UP000466586"/>
    </source>
</evidence>
<keyword evidence="3" id="KW-1185">Reference proteome</keyword>
<feature type="compositionally biased region" description="Polar residues" evidence="1">
    <location>
        <begin position="35"/>
        <end position="49"/>
    </location>
</feature>
<sequence>MKSQDKNKELKSDEPMAEKDEVKQAEKRTQKKTLKNTVASPTNQRNESK</sequence>